<gene>
    <name evidence="1" type="ORF">Fot_37595</name>
</gene>
<proteinExistence type="predicted"/>
<protein>
    <submittedName>
        <fullName evidence="1">Uncharacterized protein</fullName>
    </submittedName>
</protein>
<evidence type="ECO:0000313" key="2">
    <source>
        <dbReference type="Proteomes" id="UP001604277"/>
    </source>
</evidence>
<keyword evidence="2" id="KW-1185">Reference proteome</keyword>
<dbReference type="Proteomes" id="UP001604277">
    <property type="component" value="Unassembled WGS sequence"/>
</dbReference>
<dbReference type="AlphaFoldDB" id="A0ABD1S1L6"/>
<evidence type="ECO:0000313" key="1">
    <source>
        <dbReference type="EMBL" id="KAL2493838.1"/>
    </source>
</evidence>
<accession>A0ABD1S1L6</accession>
<reference evidence="2" key="1">
    <citation type="submission" date="2024-07" db="EMBL/GenBank/DDBJ databases">
        <title>Two chromosome-level genome assemblies of Korean endemic species Abeliophyllum distichum and Forsythia ovata (Oleaceae).</title>
        <authorList>
            <person name="Jang H."/>
        </authorList>
    </citation>
    <scope>NUCLEOTIDE SEQUENCE [LARGE SCALE GENOMIC DNA]</scope>
</reference>
<sequence length="110" mass="11232">MDVSFLLSAAAFLLPDHLKFSDENTGPAGNGTEGTPDVTFGANGIKEELLTIVFGACGTTIPRTNTAEDTRGGGKISSTTPPHLILSFGGGSGGFVGGKAIRRKLSFFAA</sequence>
<name>A0ABD1S1L6_9LAMI</name>
<dbReference type="EMBL" id="JBFOLJ010000011">
    <property type="protein sequence ID" value="KAL2493838.1"/>
    <property type="molecule type" value="Genomic_DNA"/>
</dbReference>
<comment type="caution">
    <text evidence="1">The sequence shown here is derived from an EMBL/GenBank/DDBJ whole genome shotgun (WGS) entry which is preliminary data.</text>
</comment>
<organism evidence="1 2">
    <name type="scientific">Forsythia ovata</name>
    <dbReference type="NCBI Taxonomy" id="205694"/>
    <lineage>
        <taxon>Eukaryota</taxon>
        <taxon>Viridiplantae</taxon>
        <taxon>Streptophyta</taxon>
        <taxon>Embryophyta</taxon>
        <taxon>Tracheophyta</taxon>
        <taxon>Spermatophyta</taxon>
        <taxon>Magnoliopsida</taxon>
        <taxon>eudicotyledons</taxon>
        <taxon>Gunneridae</taxon>
        <taxon>Pentapetalae</taxon>
        <taxon>asterids</taxon>
        <taxon>lamiids</taxon>
        <taxon>Lamiales</taxon>
        <taxon>Oleaceae</taxon>
        <taxon>Forsythieae</taxon>
        <taxon>Forsythia</taxon>
    </lineage>
</organism>